<evidence type="ECO:0000313" key="2">
    <source>
        <dbReference type="EMBL" id="MBD2564613.1"/>
    </source>
</evidence>
<comment type="caution">
    <text evidence="2">The sequence shown here is derived from an EMBL/GenBank/DDBJ whole genome shotgun (WGS) entry which is preliminary data.</text>
</comment>
<dbReference type="EMBL" id="JACJTE010000054">
    <property type="protein sequence ID" value="MBD2564613.1"/>
    <property type="molecule type" value="Genomic_DNA"/>
</dbReference>
<evidence type="ECO:0000256" key="1">
    <source>
        <dbReference type="SAM" id="MobiDB-lite"/>
    </source>
</evidence>
<feature type="region of interest" description="Disordered" evidence="1">
    <location>
        <begin position="99"/>
        <end position="143"/>
    </location>
</feature>
<feature type="compositionally biased region" description="Low complexity" evidence="1">
    <location>
        <begin position="1088"/>
        <end position="1099"/>
    </location>
</feature>
<reference evidence="2 3" key="1">
    <citation type="journal article" date="2020" name="ISME J.">
        <title>Comparative genomics reveals insights into cyanobacterial evolution and habitat adaptation.</title>
        <authorList>
            <person name="Chen M.Y."/>
            <person name="Teng W.K."/>
            <person name="Zhao L."/>
            <person name="Hu C.X."/>
            <person name="Zhou Y.K."/>
            <person name="Han B.P."/>
            <person name="Song L.R."/>
            <person name="Shu W.S."/>
        </authorList>
    </citation>
    <scope>NUCLEOTIDE SEQUENCE [LARGE SCALE GENOMIC DNA]</scope>
    <source>
        <strain evidence="2 3">FACHB-391</strain>
    </source>
</reference>
<evidence type="ECO:0000313" key="3">
    <source>
        <dbReference type="Proteomes" id="UP000604661"/>
    </source>
</evidence>
<feature type="region of interest" description="Disordered" evidence="1">
    <location>
        <begin position="268"/>
        <end position="329"/>
    </location>
</feature>
<dbReference type="Proteomes" id="UP000604661">
    <property type="component" value="Unassembled WGS sequence"/>
</dbReference>
<accession>A0ABR8F359</accession>
<feature type="compositionally biased region" description="Polar residues" evidence="1">
    <location>
        <begin position="527"/>
        <end position="537"/>
    </location>
</feature>
<feature type="compositionally biased region" description="Polar residues" evidence="1">
    <location>
        <begin position="285"/>
        <end position="298"/>
    </location>
</feature>
<gene>
    <name evidence="2" type="ORF">H6G95_29320</name>
</gene>
<feature type="compositionally biased region" description="Acidic residues" evidence="1">
    <location>
        <begin position="1100"/>
        <end position="1109"/>
    </location>
</feature>
<feature type="region of interest" description="Disordered" evidence="1">
    <location>
        <begin position="527"/>
        <end position="606"/>
    </location>
</feature>
<sequence length="1141" mass="122934">MRKNSPSLHLRSNIISPIQTKSPLVTSSKFLLSREHEPSIQPFIGWDSWDNQDINSEFPLREVDYFDSIASPENNNINSNKSARNSILEIMPTRINNNTSNESSLKINIQGKSKSKKINKSQQSAEKKPKPKSKAKKAVKSSAANNVDKFVDESNIVLNLNEDSLLALDEPLSVEPNSEIPTLQRDIASDNTTIEAFSANSINPIITASNPPSIEDNSTLPRNIANDELQLNSELPSSLPSPELLGVESILPSKEKIELDKSPSELFENSPIEFPAPNNVEELFSPSSNFPNNEQQVISEASESSESVNSSDIPDSKTPSKQNIKTYQYPSIVDNQSTASETSLIQAKEVSPSLKYPLNSEDPSHINNNFETITGIAADLILESIPNNFVTDNEVADNSLVNANDTAFTSPDVDDTLYSLGNDENPVETYRYAPKAHVSIPNSESLIAKKTITVQQEINSSVTSESSASTPVQLTPTSVDIEDTPSLFRNSDNNEQLVTSESQSTMAVNVSDVSANIISLELDGNVENTTSDSTENQPILAPPEIGETPTITTASPEIPETPVVSTASPEIPETPVVKATSPEIPEAPVVSATSPEITEAPVVSTTSPEIPEAPVVIATSPEIPEAPVVKATSPEIAEAPVVKATSSEIAETPVVSATSPEISDAPLTATSSEITETPLNAISPEIGETAMSNDKPLGVYTPLITATSPEIVETPTITTTSPEINETASNDKPLDIYARITATSPEIAETPTITATSPEISDAPLTATSPEIAEAPVVSAILPEMNKTASIFRKIIDNEQTVESEFPTAVTNPEILTFVDTSENSISPQDEVSTAPKVEQNTTIENLPAPKGYATGGHVTNSHFDNRQQIAPSDTVPAMLTPGEFVINTRDAQKNLPLLHHINTGGTPQDIILPSLQTPNPTEPEETTSPEAPTKVDSFPDTSLQLKSAETDSSQVSNSLIPSSLGLNIGKQRLSVLNSPQLNLLQNETIDVGEPSPQYSSPPLIFRKANSTTNTPSQWSSVEDLLNGNNDDFTSFNFSDGESNSQNYEFSHVSESPQVFAKHLPSPRGFADGGEVTPPDISREIEPITETIENTSSSSEGDEKDDPADLEALAREIYSRLRQRIEIERERHGGYSGRLPW</sequence>
<dbReference type="RefSeq" id="WP_190899286.1">
    <property type="nucleotide sequence ID" value="NZ_JACJTE010000054.1"/>
</dbReference>
<protein>
    <submittedName>
        <fullName evidence="2">Uncharacterized protein</fullName>
    </submittedName>
</protein>
<feature type="compositionally biased region" description="Low complexity" evidence="1">
    <location>
        <begin position="542"/>
        <end position="553"/>
    </location>
</feature>
<proteinExistence type="predicted"/>
<feature type="compositionally biased region" description="Low complexity" evidence="1">
    <location>
        <begin position="299"/>
        <end position="311"/>
    </location>
</feature>
<feature type="region of interest" description="Disordered" evidence="1">
    <location>
        <begin position="1069"/>
        <end position="1110"/>
    </location>
</feature>
<organism evidence="2 3">
    <name type="scientific">Nostoc linckia FACHB-391</name>
    <dbReference type="NCBI Taxonomy" id="2692906"/>
    <lineage>
        <taxon>Bacteria</taxon>
        <taxon>Bacillati</taxon>
        <taxon>Cyanobacteriota</taxon>
        <taxon>Cyanophyceae</taxon>
        <taxon>Nostocales</taxon>
        <taxon>Nostocaceae</taxon>
        <taxon>Nostoc</taxon>
    </lineage>
</organism>
<feature type="compositionally biased region" description="Polar residues" evidence="1">
    <location>
        <begin position="317"/>
        <end position="329"/>
    </location>
</feature>
<feature type="compositionally biased region" description="Basic residues" evidence="1">
    <location>
        <begin position="129"/>
        <end position="139"/>
    </location>
</feature>
<keyword evidence="3" id="KW-1185">Reference proteome</keyword>
<name>A0ABR8F359_NOSLI</name>
<feature type="region of interest" description="Disordered" evidence="1">
    <location>
        <begin position="901"/>
        <end position="939"/>
    </location>
</feature>